<organism evidence="2 3">
    <name type="scientific">Ligilactobacillus salivarius (strain UCC118)</name>
    <name type="common">Lactobacillus salivarius</name>
    <dbReference type="NCBI Taxonomy" id="362948"/>
    <lineage>
        <taxon>Bacteria</taxon>
        <taxon>Bacillati</taxon>
        <taxon>Bacillota</taxon>
        <taxon>Bacilli</taxon>
        <taxon>Lactobacillales</taxon>
        <taxon>Lactobacillaceae</taxon>
        <taxon>Ligilactobacillus</taxon>
    </lineage>
</organism>
<keyword evidence="3" id="KW-1185">Reference proteome</keyword>
<dbReference type="PATRIC" id="fig|362948.14.peg.66"/>
<geneLocation type="plasmid" evidence="2 3">
    <name>pSF118-44</name>
</geneLocation>
<feature type="transmembrane region" description="Helical" evidence="1">
    <location>
        <begin position="213"/>
        <end position="232"/>
    </location>
</feature>
<feature type="transmembrane region" description="Helical" evidence="1">
    <location>
        <begin position="130"/>
        <end position="151"/>
    </location>
</feature>
<protein>
    <recommendedName>
        <fullName evidence="4">Beta-carotene 15,15'-monooxygenase</fullName>
    </recommendedName>
</protein>
<feature type="transmembrane region" description="Helical" evidence="1">
    <location>
        <begin position="106"/>
        <end position="124"/>
    </location>
</feature>
<feature type="transmembrane region" description="Helical" evidence="1">
    <location>
        <begin position="33"/>
        <end position="52"/>
    </location>
</feature>
<dbReference type="Proteomes" id="UP000006559">
    <property type="component" value="Plasmid pSF118-44"/>
</dbReference>
<keyword evidence="2" id="KW-0614">Plasmid</keyword>
<dbReference type="RefSeq" id="WP_011241781.1">
    <property type="nucleotide sequence ID" value="NC_006530.1"/>
</dbReference>
<feature type="transmembrane region" description="Helical" evidence="1">
    <location>
        <begin position="72"/>
        <end position="94"/>
    </location>
</feature>
<name>A0A3I2_LIGS1</name>
<keyword evidence="1" id="KW-0472">Membrane</keyword>
<evidence type="ECO:0000313" key="2">
    <source>
        <dbReference type="EMBL" id="AAQ06379.1"/>
    </source>
</evidence>
<reference evidence="3" key="1">
    <citation type="journal article" date="2006" name="Proc. Natl. Acad. Sci. U.S.A.">
        <title>Multireplicon genome architecture of Lactobacillus salivarius.</title>
        <authorList>
            <person name="Claesson M.J."/>
            <person name="Li Y."/>
            <person name="Leahy S."/>
            <person name="Canchaya C."/>
            <person name="van Pijkeren J.P."/>
            <person name="Cerdeno-Tarraga A.M."/>
            <person name="Parkhill J."/>
            <person name="Flynn S."/>
            <person name="O'Sullivan G.C."/>
            <person name="Collins J.K."/>
            <person name="Higgins D."/>
            <person name="Shanahan F."/>
            <person name="Fitzgerald G.F."/>
            <person name="van Sinderen D."/>
            <person name="O'Toole P.W."/>
        </authorList>
    </citation>
    <scope>NUCLEOTIDE SEQUENCE [LARGE SCALE GENOMIC DNA]</scope>
    <source>
        <strain evidence="3">UCC118</strain>
    </source>
</reference>
<dbReference type="EMBL" id="AF488832">
    <property type="protein sequence ID" value="AAQ06379.1"/>
    <property type="molecule type" value="Genomic_DNA"/>
</dbReference>
<feature type="transmembrane region" description="Helical" evidence="1">
    <location>
        <begin position="177"/>
        <end position="201"/>
    </location>
</feature>
<proteinExistence type="predicted"/>
<accession>A0A3I2</accession>
<sequence length="277" mass="31707">MFRLPYDQAKKLVNRGELFSAPTYNGSTFGSRFISAFLMTVFMGPLTMILGIGTSNSLKELFGISIPLISQVITPVITILISVTVIGYWISVIAPRRNIASFNMRSNVLLFGLIISVPVVVFPLTFGITVYLYGLPTVILQAILLLIYILFKIRSYRNEVREKIFNGQLKKGAIDRFNLKITVISLVVIDLVPATFRFVMFGHISLKLVLLDMMFQLLMLMAIYLVLVYTYNKLYKASYIVKYAREFQYDWKIPDKEWWFTADAAAKHPRVYPPVKK</sequence>
<dbReference type="HOGENOM" id="CLU_986406_0_0_9"/>
<evidence type="ECO:0000313" key="3">
    <source>
        <dbReference type="Proteomes" id="UP000006559"/>
    </source>
</evidence>
<evidence type="ECO:0000256" key="1">
    <source>
        <dbReference type="SAM" id="Phobius"/>
    </source>
</evidence>
<keyword evidence="1" id="KW-1133">Transmembrane helix</keyword>
<dbReference type="AlphaFoldDB" id="A0A3I2"/>
<dbReference type="KEGG" id="lsl:LSL_2034"/>
<evidence type="ECO:0008006" key="4">
    <source>
        <dbReference type="Google" id="ProtNLM"/>
    </source>
</evidence>
<gene>
    <name evidence="2" type="ordered locus">LSL_2034</name>
</gene>
<keyword evidence="1" id="KW-0812">Transmembrane</keyword>